<feature type="compositionally biased region" description="Basic and acidic residues" evidence="1">
    <location>
        <begin position="519"/>
        <end position="598"/>
    </location>
</feature>
<keyword evidence="4" id="KW-1185">Reference proteome</keyword>
<protein>
    <recommendedName>
        <fullName evidence="2">F-box domain-containing protein</fullName>
    </recommendedName>
</protein>
<feature type="region of interest" description="Disordered" evidence="1">
    <location>
        <begin position="343"/>
        <end position="386"/>
    </location>
</feature>
<dbReference type="InterPro" id="IPR003034">
    <property type="entry name" value="SAP_dom"/>
</dbReference>
<comment type="caution">
    <text evidence="3">The sequence shown here is derived from an EMBL/GenBank/DDBJ whole genome shotgun (WGS) entry which is preliminary data.</text>
</comment>
<dbReference type="EMBL" id="JADGJD010000743">
    <property type="protein sequence ID" value="KAJ3048748.1"/>
    <property type="molecule type" value="Genomic_DNA"/>
</dbReference>
<evidence type="ECO:0000256" key="1">
    <source>
        <dbReference type="SAM" id="MobiDB-lite"/>
    </source>
</evidence>
<dbReference type="CDD" id="cd09917">
    <property type="entry name" value="F-box_SF"/>
    <property type="match status" value="1"/>
</dbReference>
<feature type="domain" description="F-box" evidence="2">
    <location>
        <begin position="1"/>
        <end position="34"/>
    </location>
</feature>
<gene>
    <name evidence="3" type="ORF">HK097_010241</name>
</gene>
<organism evidence="3 4">
    <name type="scientific">Rhizophlyctis rosea</name>
    <dbReference type="NCBI Taxonomy" id="64517"/>
    <lineage>
        <taxon>Eukaryota</taxon>
        <taxon>Fungi</taxon>
        <taxon>Fungi incertae sedis</taxon>
        <taxon>Chytridiomycota</taxon>
        <taxon>Chytridiomycota incertae sedis</taxon>
        <taxon>Chytridiomycetes</taxon>
        <taxon>Rhizophlyctidales</taxon>
        <taxon>Rhizophlyctidaceae</taxon>
        <taxon>Rhizophlyctis</taxon>
    </lineage>
</organism>
<dbReference type="InterPro" id="IPR001810">
    <property type="entry name" value="F-box_dom"/>
</dbReference>
<dbReference type="Gene3D" id="1.10.720.30">
    <property type="entry name" value="SAP domain"/>
    <property type="match status" value="1"/>
</dbReference>
<dbReference type="PROSITE" id="PS50181">
    <property type="entry name" value="FBOX"/>
    <property type="match status" value="1"/>
</dbReference>
<reference evidence="3" key="1">
    <citation type="submission" date="2020-05" db="EMBL/GenBank/DDBJ databases">
        <title>Phylogenomic resolution of chytrid fungi.</title>
        <authorList>
            <person name="Stajich J.E."/>
            <person name="Amses K."/>
            <person name="Simmons R."/>
            <person name="Seto K."/>
            <person name="Myers J."/>
            <person name="Bonds A."/>
            <person name="Quandt C.A."/>
            <person name="Barry K."/>
            <person name="Liu P."/>
            <person name="Grigoriev I."/>
            <person name="Longcore J.E."/>
            <person name="James T.Y."/>
        </authorList>
    </citation>
    <scope>NUCLEOTIDE SEQUENCE</scope>
    <source>
        <strain evidence="3">JEL0318</strain>
    </source>
</reference>
<proteinExistence type="predicted"/>
<dbReference type="Pfam" id="PF12937">
    <property type="entry name" value="F-box-like"/>
    <property type="match status" value="1"/>
</dbReference>
<evidence type="ECO:0000313" key="4">
    <source>
        <dbReference type="Proteomes" id="UP001212841"/>
    </source>
</evidence>
<dbReference type="InterPro" id="IPR036361">
    <property type="entry name" value="SAP_dom_sf"/>
</dbReference>
<feature type="region of interest" description="Disordered" evidence="1">
    <location>
        <begin position="519"/>
        <end position="628"/>
    </location>
</feature>
<evidence type="ECO:0000259" key="2">
    <source>
        <dbReference type="PROSITE" id="PS50181"/>
    </source>
</evidence>
<sequence>MPITSLPPELLSRVLHHLPLQTLGPVSQTSKLFHVATIYFLKTYILTHLRGNLTIKPLPEHFEGEEDVFYYHALRCWFMRKLKNVCPITPEERRNHMRKRLGRYRSEDYSDKDLDKMSIFDETFHEEFGPSMRYFRKWVEVENHNDDSGGLADIIWSVPNVAVDKDGWVNFGCADGLQPFGIVTDANPAPLRFNITLEIGEYTKKTLTLFAADCDVPEGEDDGSDEEMHDAIKSEHSSNNVSPGQYEKLTIAKLRGIYEERGLDMNGLKLKRDWIVGLEEDDKRRATPDYQSMTVAKLRDSCKQRGLDTTGIKLKKDWIGENTRSFASSAPSVTPIRVDLLQQSDETGPPTSTPSPSTPPKTAWNPDKKFDPKDDDEEDADPAFTPHLTVRPTLFKEYSNSTRHITYYLRKNVLTCDESNWSEITFTSIRFKLSYLVDRILTALIVASEGKLGTTTARGAAAQREVVSMDVEDDEGGESEGEGSGSEDGRLMRDPVLRQLRELVERGRAINANREAGVYRREAERNPAEEREEAECKAAAEKEEAERKAAAEREEAERKAAGEKAAAEREKGERRAAIEREKAKGQGAMKREEAEHKAPVQVNLGGELPNGRTAKQREEAEREAAKKREEQLRREVALGKVRQAIWEESVVPLLNSYTKLFDQIKAPVSFKYSFSKRVTSGTTWSQVMKRLELEKRDSGLAGIEHLKEKNPGMKFDVRDPVEMWMRDVKIVVNGVEVGIL</sequence>
<evidence type="ECO:0000313" key="3">
    <source>
        <dbReference type="EMBL" id="KAJ3048748.1"/>
    </source>
</evidence>
<feature type="compositionally biased region" description="Acidic residues" evidence="1">
    <location>
        <begin position="470"/>
        <end position="481"/>
    </location>
</feature>
<name>A0AAD5X3Z0_9FUNG</name>
<dbReference type="Pfam" id="PF02037">
    <property type="entry name" value="SAP"/>
    <property type="match status" value="1"/>
</dbReference>
<dbReference type="SUPFAM" id="SSF81383">
    <property type="entry name" value="F-box domain"/>
    <property type="match status" value="1"/>
</dbReference>
<dbReference type="InterPro" id="IPR036047">
    <property type="entry name" value="F-box-like_dom_sf"/>
</dbReference>
<accession>A0AAD5X3Z0</accession>
<dbReference type="AlphaFoldDB" id="A0AAD5X3Z0"/>
<feature type="region of interest" description="Disordered" evidence="1">
    <location>
        <begin position="468"/>
        <end position="494"/>
    </location>
</feature>
<dbReference type="Proteomes" id="UP001212841">
    <property type="component" value="Unassembled WGS sequence"/>
</dbReference>
<feature type="compositionally biased region" description="Basic and acidic residues" evidence="1">
    <location>
        <begin position="615"/>
        <end position="628"/>
    </location>
</feature>